<keyword evidence="1" id="KW-0472">Membrane</keyword>
<gene>
    <name evidence="2" type="ORF">C7H08_14005</name>
</gene>
<keyword evidence="1" id="KW-1133">Transmembrane helix</keyword>
<evidence type="ECO:0000313" key="3">
    <source>
        <dbReference type="Proteomes" id="UP000238385"/>
    </source>
</evidence>
<reference evidence="2 3" key="1">
    <citation type="submission" date="2018-03" db="EMBL/GenBank/DDBJ databases">
        <title>Marinobacter brunus sp. nov., a marine bacterium of Gamma-proteobacteria isolated from the surface seawater of the South China Sea.</title>
        <authorList>
            <person name="Cheng H."/>
            <person name="Wu Y.-H."/>
            <person name="Xamxidin M."/>
            <person name="Xu X.-W."/>
        </authorList>
    </citation>
    <scope>NUCLEOTIDE SEQUENCE [LARGE SCALE GENOMIC DNA]</scope>
    <source>
        <strain evidence="2 3">JCM 30472</strain>
    </source>
</reference>
<feature type="transmembrane region" description="Helical" evidence="1">
    <location>
        <begin position="40"/>
        <end position="58"/>
    </location>
</feature>
<organism evidence="2 3">
    <name type="scientific">Marinobacter halophilus</name>
    <dbReference type="NCBI Taxonomy" id="1323740"/>
    <lineage>
        <taxon>Bacteria</taxon>
        <taxon>Pseudomonadati</taxon>
        <taxon>Pseudomonadota</taxon>
        <taxon>Gammaproteobacteria</taxon>
        <taxon>Pseudomonadales</taxon>
        <taxon>Marinobacteraceae</taxon>
        <taxon>Marinobacter</taxon>
    </lineage>
</organism>
<evidence type="ECO:0000256" key="1">
    <source>
        <dbReference type="SAM" id="Phobius"/>
    </source>
</evidence>
<proteinExistence type="predicted"/>
<comment type="caution">
    <text evidence="2">The sequence shown here is derived from an EMBL/GenBank/DDBJ whole genome shotgun (WGS) entry which is preliminary data.</text>
</comment>
<evidence type="ECO:0000313" key="2">
    <source>
        <dbReference type="EMBL" id="PSF06239.1"/>
    </source>
</evidence>
<name>A0A2T1K7V6_9GAMM</name>
<accession>A0A2T1K7V6</accession>
<sequence length="59" mass="6664">MQTLLIILVVLFAALVVLIPLIEKFSPKGEPQGYDKLSRFIFPLLALAIVLQIVAYYFL</sequence>
<dbReference type="EMBL" id="PXNN01000017">
    <property type="protein sequence ID" value="PSF06239.1"/>
    <property type="molecule type" value="Genomic_DNA"/>
</dbReference>
<keyword evidence="1" id="KW-0812">Transmembrane</keyword>
<protein>
    <submittedName>
        <fullName evidence="2">Uncharacterized protein</fullName>
    </submittedName>
</protein>
<dbReference type="AlphaFoldDB" id="A0A2T1K7V6"/>
<keyword evidence="3" id="KW-1185">Reference proteome</keyword>
<dbReference type="Proteomes" id="UP000238385">
    <property type="component" value="Unassembled WGS sequence"/>
</dbReference>